<dbReference type="Proteomes" id="UP000502331">
    <property type="component" value="Chromosome"/>
</dbReference>
<dbReference type="EMBL" id="CP032549">
    <property type="protein sequence ID" value="QIV86160.1"/>
    <property type="molecule type" value="Genomic_DNA"/>
</dbReference>
<gene>
    <name evidence="2" type="ORF">D3791_02915</name>
</gene>
<dbReference type="PROSITE" id="PS51257">
    <property type="entry name" value="PROKAR_LIPOPROTEIN"/>
    <property type="match status" value="1"/>
</dbReference>
<feature type="chain" id="PRO_5038459921" description="Lipoprotein" evidence="1">
    <location>
        <begin position="21"/>
        <end position="146"/>
    </location>
</feature>
<dbReference type="RefSeq" id="WP_022874111.1">
    <property type="nucleotide sequence ID" value="NZ_CP032549.1"/>
</dbReference>
<evidence type="ECO:0000313" key="2">
    <source>
        <dbReference type="EMBL" id="QIV86160.1"/>
    </source>
</evidence>
<sequence length="146" mass="15390">MLKKVAASAAVLTLAATVITGCSSGKLNTEDTCSFISVQVVEKDLLQKADDVSEQLVAGETKDYAKIIDEFNAILGDAASQTKDKKLVEALTAESEQNQEVSKLMAQGTSENAAEISMKLSALETDEASEATAYLDEACPGMDSFS</sequence>
<proteinExistence type="predicted"/>
<accession>A0A6H0SG65</accession>
<evidence type="ECO:0000256" key="1">
    <source>
        <dbReference type="SAM" id="SignalP"/>
    </source>
</evidence>
<organism evidence="2 3">
    <name type="scientific">Glutamicibacter mishrai</name>
    <dbReference type="NCBI Taxonomy" id="1775880"/>
    <lineage>
        <taxon>Bacteria</taxon>
        <taxon>Bacillati</taxon>
        <taxon>Actinomycetota</taxon>
        <taxon>Actinomycetes</taxon>
        <taxon>Micrococcales</taxon>
        <taxon>Micrococcaceae</taxon>
        <taxon>Glutamicibacter</taxon>
    </lineage>
</organism>
<reference evidence="2 3" key="1">
    <citation type="submission" date="2018-09" db="EMBL/GenBank/DDBJ databases">
        <title>Glutamicibacter mishrai S5-52T (LMG 29155T = KCTC 39846T).</title>
        <authorList>
            <person name="Das S.K."/>
        </authorList>
    </citation>
    <scope>NUCLEOTIDE SEQUENCE [LARGE SCALE GENOMIC DNA]</scope>
    <source>
        <strain evidence="2 3">S5-52</strain>
    </source>
</reference>
<keyword evidence="3" id="KW-1185">Reference proteome</keyword>
<evidence type="ECO:0008006" key="4">
    <source>
        <dbReference type="Google" id="ProtNLM"/>
    </source>
</evidence>
<protein>
    <recommendedName>
        <fullName evidence="4">Lipoprotein</fullName>
    </recommendedName>
</protein>
<name>A0A6H0SG65_9MICC</name>
<evidence type="ECO:0000313" key="3">
    <source>
        <dbReference type="Proteomes" id="UP000502331"/>
    </source>
</evidence>
<feature type="signal peptide" evidence="1">
    <location>
        <begin position="1"/>
        <end position="20"/>
    </location>
</feature>
<dbReference type="AlphaFoldDB" id="A0A6H0SG65"/>
<keyword evidence="1" id="KW-0732">Signal</keyword>